<dbReference type="AlphaFoldDB" id="A0A8S9QD69"/>
<dbReference type="EMBL" id="QGKX02001290">
    <property type="protein sequence ID" value="KAF3538841.1"/>
    <property type="molecule type" value="Genomic_DNA"/>
</dbReference>
<reference evidence="1" key="1">
    <citation type="submission" date="2019-12" db="EMBL/GenBank/DDBJ databases">
        <title>Genome sequencing and annotation of Brassica cretica.</title>
        <authorList>
            <person name="Studholme D.J."/>
            <person name="Sarris P."/>
        </authorList>
    </citation>
    <scope>NUCLEOTIDE SEQUENCE</scope>
    <source>
        <strain evidence="1">PFS-109/04</strain>
        <tissue evidence="1">Leaf</tissue>
    </source>
</reference>
<evidence type="ECO:0000313" key="1">
    <source>
        <dbReference type="EMBL" id="KAF3538841.1"/>
    </source>
</evidence>
<dbReference type="Proteomes" id="UP000712600">
    <property type="component" value="Unassembled WGS sequence"/>
</dbReference>
<comment type="caution">
    <text evidence="1">The sequence shown here is derived from an EMBL/GenBank/DDBJ whole genome shotgun (WGS) entry which is preliminary data.</text>
</comment>
<gene>
    <name evidence="1" type="ORF">F2Q69_00022998</name>
</gene>
<proteinExistence type="predicted"/>
<evidence type="ECO:0000313" key="2">
    <source>
        <dbReference type="Proteomes" id="UP000712600"/>
    </source>
</evidence>
<name>A0A8S9QD69_BRACR</name>
<organism evidence="1 2">
    <name type="scientific">Brassica cretica</name>
    <name type="common">Mustard</name>
    <dbReference type="NCBI Taxonomy" id="69181"/>
    <lineage>
        <taxon>Eukaryota</taxon>
        <taxon>Viridiplantae</taxon>
        <taxon>Streptophyta</taxon>
        <taxon>Embryophyta</taxon>
        <taxon>Tracheophyta</taxon>
        <taxon>Spermatophyta</taxon>
        <taxon>Magnoliopsida</taxon>
        <taxon>eudicotyledons</taxon>
        <taxon>Gunneridae</taxon>
        <taxon>Pentapetalae</taxon>
        <taxon>rosids</taxon>
        <taxon>malvids</taxon>
        <taxon>Brassicales</taxon>
        <taxon>Brassicaceae</taxon>
        <taxon>Brassiceae</taxon>
        <taxon>Brassica</taxon>
    </lineage>
</organism>
<accession>A0A8S9QD69</accession>
<protein>
    <submittedName>
        <fullName evidence="1">Uncharacterized protein</fullName>
    </submittedName>
</protein>
<sequence length="195" mass="22052">MRSFTLDTSASSPASSFPANLASRTLHFTVEWPRASSGDASSEGRFSIFLEQQTDLWCGASSVMDLRLHHSNFGNRFLEMITKIADLGFLASRFLTLSPFAASVSSLLLGQFFLFVSEDSFLFYGHWVIELGFVLSRMAPCTTRMHVCVFICRMGLTARIHIDAPDFSFLLVFHDKGKMMCRSPWNQLSMEFRTF</sequence>